<evidence type="ECO:0000313" key="4">
    <source>
        <dbReference type="EMBL" id="GEN46334.1"/>
    </source>
</evidence>
<gene>
    <name evidence="4" type="ORF">AHA02nite_21100</name>
</gene>
<evidence type="ECO:0000256" key="1">
    <source>
        <dbReference type="SAM" id="MobiDB-lite"/>
    </source>
</evidence>
<feature type="region of interest" description="Disordered" evidence="1">
    <location>
        <begin position="136"/>
        <end position="158"/>
    </location>
</feature>
<sequence length="247" mass="28076">MNKWLLALVTVLLVTVAACGGQDEETTEEQEVDSLAPLEVEVLMDEQIDTGENILSTRVTQDGQPVEDASEVMFEVWQEGQKESSDMIEGNHVEEGLYEVSYTFEEEGVFYLVPHVTARDQHHMPQHDLVVGDSDVETATSDGHPHEHDHHSHTEDADERLSVDFEMVDDHMTTEVLFEGHELENADVTFEVWHIDNEEQRAWISASESAPGVYQAEFDEDTTGEHHVIIHIENDDLHEHIGEVFEY</sequence>
<dbReference type="EMBL" id="BJYA01000014">
    <property type="protein sequence ID" value="GEN46334.1"/>
    <property type="molecule type" value="Genomic_DNA"/>
</dbReference>
<name>A0A511W5F0_9BACI</name>
<reference evidence="4 5" key="1">
    <citation type="submission" date="2019-07" db="EMBL/GenBank/DDBJ databases">
        <title>Whole genome shotgun sequence of Alkalibacillus haloalkaliphilus NBRC 103110.</title>
        <authorList>
            <person name="Hosoyama A."/>
            <person name="Uohara A."/>
            <person name="Ohji S."/>
            <person name="Ichikawa N."/>
        </authorList>
    </citation>
    <scope>NUCLEOTIDE SEQUENCE [LARGE SCALE GENOMIC DNA]</scope>
    <source>
        <strain evidence="4 5">NBRC 103110</strain>
    </source>
</reference>
<evidence type="ECO:0000259" key="3">
    <source>
        <dbReference type="Pfam" id="PF13115"/>
    </source>
</evidence>
<dbReference type="Pfam" id="PF13115">
    <property type="entry name" value="YtkA"/>
    <property type="match status" value="1"/>
</dbReference>
<accession>A0A511W5F0</accession>
<keyword evidence="5" id="KW-1185">Reference proteome</keyword>
<dbReference type="PROSITE" id="PS51257">
    <property type="entry name" value="PROKAR_LIPOPROTEIN"/>
    <property type="match status" value="1"/>
</dbReference>
<feature type="domain" description="YtkA-like" evidence="3">
    <location>
        <begin position="37"/>
        <end position="109"/>
    </location>
</feature>
<proteinExistence type="predicted"/>
<protein>
    <recommendedName>
        <fullName evidence="3">YtkA-like domain-containing protein</fullName>
    </recommendedName>
</protein>
<keyword evidence="2" id="KW-0732">Signal</keyword>
<comment type="caution">
    <text evidence="4">The sequence shown here is derived from an EMBL/GenBank/DDBJ whole genome shotgun (WGS) entry which is preliminary data.</text>
</comment>
<dbReference type="AlphaFoldDB" id="A0A511W5F0"/>
<evidence type="ECO:0000256" key="2">
    <source>
        <dbReference type="SAM" id="SignalP"/>
    </source>
</evidence>
<organism evidence="4 5">
    <name type="scientific">Alkalibacillus haloalkaliphilus</name>
    <dbReference type="NCBI Taxonomy" id="94136"/>
    <lineage>
        <taxon>Bacteria</taxon>
        <taxon>Bacillati</taxon>
        <taxon>Bacillota</taxon>
        <taxon>Bacilli</taxon>
        <taxon>Bacillales</taxon>
        <taxon>Bacillaceae</taxon>
        <taxon>Alkalibacillus</taxon>
    </lineage>
</organism>
<dbReference type="RefSeq" id="WP_170236067.1">
    <property type="nucleotide sequence ID" value="NZ_BJYA01000014.1"/>
</dbReference>
<feature type="compositionally biased region" description="Basic and acidic residues" evidence="1">
    <location>
        <begin position="143"/>
        <end position="158"/>
    </location>
</feature>
<evidence type="ECO:0000313" key="5">
    <source>
        <dbReference type="Proteomes" id="UP000321440"/>
    </source>
</evidence>
<feature type="chain" id="PRO_5038795450" description="YtkA-like domain-containing protein" evidence="2">
    <location>
        <begin position="21"/>
        <end position="247"/>
    </location>
</feature>
<dbReference type="InterPro" id="IPR032693">
    <property type="entry name" value="YtkA-like_dom"/>
</dbReference>
<dbReference type="Proteomes" id="UP000321440">
    <property type="component" value="Unassembled WGS sequence"/>
</dbReference>
<feature type="signal peptide" evidence="2">
    <location>
        <begin position="1"/>
        <end position="20"/>
    </location>
</feature>